<dbReference type="PANTHER" id="PTHR35010">
    <property type="entry name" value="BLL4672 PROTEIN-RELATED"/>
    <property type="match status" value="1"/>
</dbReference>
<dbReference type="SMART" id="SM00530">
    <property type="entry name" value="HTH_XRE"/>
    <property type="match status" value="1"/>
</dbReference>
<dbReference type="Proteomes" id="UP001500063">
    <property type="component" value="Unassembled WGS sequence"/>
</dbReference>
<dbReference type="Gene3D" id="3.30.450.180">
    <property type="match status" value="1"/>
</dbReference>
<comment type="caution">
    <text evidence="2">The sequence shown here is derived from an EMBL/GenBank/DDBJ whole genome shotgun (WGS) entry which is preliminary data.</text>
</comment>
<dbReference type="InterPro" id="IPR041413">
    <property type="entry name" value="MLTR_LBD"/>
</dbReference>
<dbReference type="RefSeq" id="WP_344122647.1">
    <property type="nucleotide sequence ID" value="NZ_BAAABW010000028.1"/>
</dbReference>
<accession>A0ABP3HNM2</accession>
<dbReference type="InterPro" id="IPR010982">
    <property type="entry name" value="Lambda_DNA-bd_dom_sf"/>
</dbReference>
<gene>
    <name evidence="2" type="ORF">GCM10010319_58960</name>
</gene>
<organism evidence="2 3">
    <name type="scientific">Streptomyces blastmyceticus</name>
    <dbReference type="NCBI Taxonomy" id="68180"/>
    <lineage>
        <taxon>Bacteria</taxon>
        <taxon>Bacillati</taxon>
        <taxon>Actinomycetota</taxon>
        <taxon>Actinomycetes</taxon>
        <taxon>Kitasatosporales</taxon>
        <taxon>Streptomycetaceae</taxon>
        <taxon>Streptomyces</taxon>
    </lineage>
</organism>
<keyword evidence="3" id="KW-1185">Reference proteome</keyword>
<proteinExistence type="predicted"/>
<dbReference type="InterPro" id="IPR001387">
    <property type="entry name" value="Cro/C1-type_HTH"/>
</dbReference>
<dbReference type="Pfam" id="PF13560">
    <property type="entry name" value="HTH_31"/>
    <property type="match status" value="1"/>
</dbReference>
<dbReference type="CDD" id="cd00093">
    <property type="entry name" value="HTH_XRE"/>
    <property type="match status" value="1"/>
</dbReference>
<dbReference type="PANTHER" id="PTHR35010:SF2">
    <property type="entry name" value="BLL4672 PROTEIN"/>
    <property type="match status" value="1"/>
</dbReference>
<sequence length="289" mass="31549">MHAEPEINAFLKARRAALDPAGTGLPPGGTRRRVRGLRREEAARLAGISVEYYTRIEQGRGGNVSPEVLDSLARGLRLTVAEHGYLRNVAHRAAHGGAARRPVPEVPQVVRPGLRVVLDAMDGVAALVYGRAMDVLAWNRLGGQLGGDFARLPPEERNIARRMFLHPDAEATHPEAAQIRCEIVAVLRAEAGRTPDGERLCEVVGELRERSPEFARLWESQEVEEKAYGVKRVEHPEHGLLELHFQAMRLPPPDEELTLLLYAAEPDSPSQAALLALSGGTRPLADAVG</sequence>
<dbReference type="Gene3D" id="1.10.260.40">
    <property type="entry name" value="lambda repressor-like DNA-binding domains"/>
    <property type="match status" value="1"/>
</dbReference>
<dbReference type="SUPFAM" id="SSF47413">
    <property type="entry name" value="lambda repressor-like DNA-binding domains"/>
    <property type="match status" value="1"/>
</dbReference>
<dbReference type="Pfam" id="PF17765">
    <property type="entry name" value="MLTR_LBD"/>
    <property type="match status" value="1"/>
</dbReference>
<protein>
    <submittedName>
        <fullName evidence="2">Helix-turn-helix transcriptional regulator</fullName>
    </submittedName>
</protein>
<name>A0ABP3HNM2_9ACTN</name>
<dbReference type="EMBL" id="BAAABW010000028">
    <property type="protein sequence ID" value="GAA0372923.1"/>
    <property type="molecule type" value="Genomic_DNA"/>
</dbReference>
<evidence type="ECO:0000313" key="3">
    <source>
        <dbReference type="Proteomes" id="UP001500063"/>
    </source>
</evidence>
<feature type="domain" description="HTH cro/C1-type" evidence="1">
    <location>
        <begin position="32"/>
        <end position="83"/>
    </location>
</feature>
<dbReference type="PROSITE" id="PS50943">
    <property type="entry name" value="HTH_CROC1"/>
    <property type="match status" value="1"/>
</dbReference>
<reference evidence="3" key="1">
    <citation type="journal article" date="2019" name="Int. J. Syst. Evol. Microbiol.">
        <title>The Global Catalogue of Microorganisms (GCM) 10K type strain sequencing project: providing services to taxonomists for standard genome sequencing and annotation.</title>
        <authorList>
            <consortium name="The Broad Institute Genomics Platform"/>
            <consortium name="The Broad Institute Genome Sequencing Center for Infectious Disease"/>
            <person name="Wu L."/>
            <person name="Ma J."/>
        </authorList>
    </citation>
    <scope>NUCLEOTIDE SEQUENCE [LARGE SCALE GENOMIC DNA]</scope>
    <source>
        <strain evidence="3">JCM 4565</strain>
    </source>
</reference>
<evidence type="ECO:0000313" key="2">
    <source>
        <dbReference type="EMBL" id="GAA0372923.1"/>
    </source>
</evidence>
<evidence type="ECO:0000259" key="1">
    <source>
        <dbReference type="PROSITE" id="PS50943"/>
    </source>
</evidence>